<evidence type="ECO:0000256" key="5">
    <source>
        <dbReference type="ARBA" id="ARBA00022695"/>
    </source>
</evidence>
<dbReference type="PROSITE" id="PS00583">
    <property type="entry name" value="PFKB_KINASES_1"/>
    <property type="match status" value="1"/>
</dbReference>
<evidence type="ECO:0000256" key="12">
    <source>
        <dbReference type="HAMAP-Rule" id="MF_01603"/>
    </source>
</evidence>
<keyword evidence="9 12" id="KW-0511">Multifunctional enzyme</keyword>
<comment type="similarity">
    <text evidence="12">In the N-terminal section; belongs to the carbohydrate kinase PfkB family.</text>
</comment>
<evidence type="ECO:0000313" key="16">
    <source>
        <dbReference type="Proteomes" id="UP001500074"/>
    </source>
</evidence>
<evidence type="ECO:0000259" key="13">
    <source>
        <dbReference type="Pfam" id="PF00294"/>
    </source>
</evidence>
<evidence type="ECO:0000256" key="11">
    <source>
        <dbReference type="ARBA" id="ARBA00047428"/>
    </source>
</evidence>
<feature type="region of interest" description="Cytidylyltransferase" evidence="12">
    <location>
        <begin position="344"/>
        <end position="476"/>
    </location>
</feature>
<dbReference type="Pfam" id="PF01467">
    <property type="entry name" value="CTP_transf_like"/>
    <property type="match status" value="1"/>
</dbReference>
<keyword evidence="10 12" id="KW-0119">Carbohydrate metabolism</keyword>
<dbReference type="EC" id="2.7.1.167" evidence="12"/>
<dbReference type="SUPFAM" id="SSF53613">
    <property type="entry name" value="Ribokinase-like"/>
    <property type="match status" value="1"/>
</dbReference>
<dbReference type="InterPro" id="IPR011914">
    <property type="entry name" value="RfaE_dom_II"/>
</dbReference>
<dbReference type="EC" id="2.7.7.70" evidence="12"/>
<dbReference type="InterPro" id="IPR023030">
    <property type="entry name" value="Bifunc_HldE"/>
</dbReference>
<protein>
    <recommendedName>
        <fullName evidence="12">Bifunctional protein HldE</fullName>
    </recommendedName>
    <domain>
        <recommendedName>
            <fullName evidence="12">D-beta-D-heptose 7-phosphate kinase</fullName>
            <ecNumber evidence="12">2.7.1.167</ecNumber>
        </recommendedName>
        <alternativeName>
            <fullName evidence="12">D-beta-D-heptose 7-phosphotransferase</fullName>
        </alternativeName>
        <alternativeName>
            <fullName evidence="12">D-glycero-beta-D-manno-heptose-7-phosphate kinase</fullName>
        </alternativeName>
    </domain>
    <domain>
        <recommendedName>
            <fullName evidence="12">D-beta-D-heptose 1-phosphate adenylyltransferase</fullName>
            <ecNumber evidence="12">2.7.7.70</ecNumber>
        </recommendedName>
        <alternativeName>
            <fullName evidence="12">D-glycero-beta-D-manno-heptose 1-phosphate adenylyltransferase</fullName>
        </alternativeName>
    </domain>
</protein>
<comment type="subunit">
    <text evidence="12">Homodimer.</text>
</comment>
<keyword evidence="7 12" id="KW-0418">Kinase</keyword>
<comment type="similarity">
    <text evidence="12">In the C-terminal section; belongs to the cytidylyltransferase family.</text>
</comment>
<accession>A0ABP9RF69</accession>
<reference evidence="16" key="1">
    <citation type="journal article" date="2019" name="Int. J. Syst. Evol. Microbiol.">
        <title>The Global Catalogue of Microorganisms (GCM) 10K type strain sequencing project: providing services to taxonomists for standard genome sequencing and annotation.</title>
        <authorList>
            <consortium name="The Broad Institute Genomics Platform"/>
            <consortium name="The Broad Institute Genome Sequencing Center for Infectious Disease"/>
            <person name="Wu L."/>
            <person name="Ma J."/>
        </authorList>
    </citation>
    <scope>NUCLEOTIDE SEQUENCE [LARGE SCALE GENOMIC DNA]</scope>
    <source>
        <strain evidence="16">JCM 18472</strain>
    </source>
</reference>
<evidence type="ECO:0000256" key="2">
    <source>
        <dbReference type="ARBA" id="ARBA00003753"/>
    </source>
</evidence>
<comment type="pathway">
    <text evidence="12">Nucleotide-sugar biosynthesis; ADP-L-glycero-beta-D-manno-heptose biosynthesis; ADP-L-glycero-beta-D-manno-heptose from D-glycero-beta-D-manno-heptose 7-phosphate: step 3/4.</text>
</comment>
<dbReference type="Gene3D" id="3.40.1190.20">
    <property type="match status" value="1"/>
</dbReference>
<dbReference type="Proteomes" id="UP001500074">
    <property type="component" value="Unassembled WGS sequence"/>
</dbReference>
<feature type="domain" description="Cytidyltransferase-like" evidence="14">
    <location>
        <begin position="344"/>
        <end position="466"/>
    </location>
</feature>
<keyword evidence="6 12" id="KW-0547">Nucleotide-binding</keyword>
<dbReference type="NCBIfam" id="TIGR02199">
    <property type="entry name" value="rfaE_dom_II"/>
    <property type="match status" value="1"/>
</dbReference>
<comment type="catalytic activity">
    <reaction evidence="12">
        <text>D-glycero-beta-D-manno-heptose 7-phosphate + ATP = D-glycero-beta-D-manno-heptose 1,7-bisphosphate + ADP + H(+)</text>
        <dbReference type="Rhea" id="RHEA:27473"/>
        <dbReference type="ChEBI" id="CHEBI:15378"/>
        <dbReference type="ChEBI" id="CHEBI:30616"/>
        <dbReference type="ChEBI" id="CHEBI:60204"/>
        <dbReference type="ChEBI" id="CHEBI:60208"/>
        <dbReference type="ChEBI" id="CHEBI:456216"/>
        <dbReference type="EC" id="2.7.1.167"/>
    </reaction>
</comment>
<organism evidence="15 16">
    <name type="scientific">Modicisalibacter zincidurans</name>
    <dbReference type="NCBI Taxonomy" id="1178777"/>
    <lineage>
        <taxon>Bacteria</taxon>
        <taxon>Pseudomonadati</taxon>
        <taxon>Pseudomonadota</taxon>
        <taxon>Gammaproteobacteria</taxon>
        <taxon>Oceanospirillales</taxon>
        <taxon>Halomonadaceae</taxon>
        <taxon>Modicisalibacter</taxon>
    </lineage>
</organism>
<name>A0ABP9RF69_9GAMM</name>
<comment type="function">
    <text evidence="1 12">Catalyzes the phosphorylation of D-glycero-D-manno-heptose 7-phosphate at the C-1 position to selectively form D-glycero-beta-D-manno-heptose-1,7-bisphosphate.</text>
</comment>
<feature type="active site" evidence="12">
    <location>
        <position position="264"/>
    </location>
</feature>
<proteinExistence type="inferred from homology"/>
<dbReference type="NCBIfam" id="NF008454">
    <property type="entry name" value="PRK11316.1"/>
    <property type="match status" value="1"/>
</dbReference>
<feature type="binding site" evidence="12">
    <location>
        <begin position="195"/>
        <end position="198"/>
    </location>
    <ligand>
        <name>ATP</name>
        <dbReference type="ChEBI" id="CHEBI:30616"/>
    </ligand>
</feature>
<dbReference type="NCBIfam" id="TIGR00125">
    <property type="entry name" value="cyt_tran_rel"/>
    <property type="match status" value="1"/>
</dbReference>
<comment type="pathway">
    <text evidence="12">Nucleotide-sugar biosynthesis; ADP-L-glycero-beta-D-manno-heptose biosynthesis; ADP-L-glycero-beta-D-manno-heptose from D-glycero-beta-D-manno-heptose 7-phosphate: step 1/4.</text>
</comment>
<evidence type="ECO:0000256" key="9">
    <source>
        <dbReference type="ARBA" id="ARBA00023268"/>
    </source>
</evidence>
<keyword evidence="8 12" id="KW-0067">ATP-binding</keyword>
<keyword evidence="5 12" id="KW-0548">Nucleotidyltransferase</keyword>
<evidence type="ECO:0000256" key="6">
    <source>
        <dbReference type="ARBA" id="ARBA00022741"/>
    </source>
</evidence>
<dbReference type="SUPFAM" id="SSF52374">
    <property type="entry name" value="Nucleotidylyl transferase"/>
    <property type="match status" value="1"/>
</dbReference>
<comment type="function">
    <text evidence="2 12">Catalyzes the ADP transfer from ATP to D-glycero-beta-D-manno-heptose 1-phosphate, yielding ADP-D-glycero-beta-D-manno-heptose.</text>
</comment>
<dbReference type="InterPro" id="IPR011611">
    <property type="entry name" value="PfkB_dom"/>
</dbReference>
<evidence type="ECO:0000256" key="7">
    <source>
        <dbReference type="ARBA" id="ARBA00022777"/>
    </source>
</evidence>
<dbReference type="GO" id="GO:0016301">
    <property type="term" value="F:kinase activity"/>
    <property type="evidence" value="ECO:0007669"/>
    <property type="project" value="UniProtKB-KW"/>
</dbReference>
<evidence type="ECO:0000256" key="4">
    <source>
        <dbReference type="ARBA" id="ARBA00022679"/>
    </source>
</evidence>
<keyword evidence="16" id="KW-1185">Reference proteome</keyword>
<dbReference type="NCBIfam" id="TIGR02198">
    <property type="entry name" value="rfaE_dom_I"/>
    <property type="match status" value="1"/>
</dbReference>
<dbReference type="Pfam" id="PF00294">
    <property type="entry name" value="PfkB"/>
    <property type="match status" value="1"/>
</dbReference>
<evidence type="ECO:0000259" key="14">
    <source>
        <dbReference type="Pfam" id="PF01467"/>
    </source>
</evidence>
<dbReference type="InterPro" id="IPR002173">
    <property type="entry name" value="Carboh/pur_kinase_PfkB_CS"/>
</dbReference>
<dbReference type="InterPro" id="IPR011913">
    <property type="entry name" value="RfaE_dom_I"/>
</dbReference>
<dbReference type="PANTHER" id="PTHR46969:SF1">
    <property type="entry name" value="BIFUNCTIONAL PROTEIN HLDE"/>
    <property type="match status" value="1"/>
</dbReference>
<dbReference type="GO" id="GO:0016779">
    <property type="term" value="F:nucleotidyltransferase activity"/>
    <property type="evidence" value="ECO:0007669"/>
    <property type="project" value="UniProtKB-KW"/>
</dbReference>
<dbReference type="PANTHER" id="PTHR46969">
    <property type="entry name" value="BIFUNCTIONAL PROTEIN HLDE"/>
    <property type="match status" value="1"/>
</dbReference>
<gene>
    <name evidence="12 15" type="primary">hldE</name>
    <name evidence="15" type="ORF">GCM10023342_22110</name>
</gene>
<keyword evidence="4 12" id="KW-0808">Transferase</keyword>
<evidence type="ECO:0000313" key="15">
    <source>
        <dbReference type="EMBL" id="GAA5176531.1"/>
    </source>
</evidence>
<dbReference type="InterPro" id="IPR029056">
    <property type="entry name" value="Ribokinase-like"/>
</dbReference>
<comment type="caution">
    <text evidence="15">The sequence shown here is derived from an EMBL/GenBank/DDBJ whole genome shotgun (WGS) entry which is preliminary data.</text>
</comment>
<comment type="catalytic activity">
    <reaction evidence="11 12">
        <text>D-glycero-beta-D-manno-heptose 1-phosphate + ATP + H(+) = ADP-D-glycero-beta-D-manno-heptose + diphosphate</text>
        <dbReference type="Rhea" id="RHEA:27465"/>
        <dbReference type="ChEBI" id="CHEBI:15378"/>
        <dbReference type="ChEBI" id="CHEBI:30616"/>
        <dbReference type="ChEBI" id="CHEBI:33019"/>
        <dbReference type="ChEBI" id="CHEBI:59967"/>
        <dbReference type="ChEBI" id="CHEBI:61593"/>
        <dbReference type="EC" id="2.7.7.70"/>
    </reaction>
</comment>
<evidence type="ECO:0000256" key="8">
    <source>
        <dbReference type="ARBA" id="ARBA00022840"/>
    </source>
</evidence>
<evidence type="ECO:0000256" key="10">
    <source>
        <dbReference type="ARBA" id="ARBA00023277"/>
    </source>
</evidence>
<sequence>MKFDLTALERARLLVVGDVMLDRYWHGGTSRISPEAPVPVVRVGESEDRPGGAANVALNIAALGGHVALAGLVGDDDNASVLSARLEDADVSTHFQRNPQIPTITKLRVMSRSQQLIRLDFEDSLAGIDTGEMLDRVEAALPDSDLVILSDYGKGTLGRVEELIALIRASGKRVLVDPKGGDFRRYRGASVITPNLGEFEAVVGVCRDDAELAAKGERLRAELELEALLITRSERGMTLIRADHAPLHLPTHAREVFDVTGAGDTVIGVLGLALAAGHAYPEAVTLANLAAGLVVAKPGTATLSVAELYTALHGDKLAEFGAIEAAALIEAVRAAQARGERVVMTNGCFDILHAGHVAYLEQARRLGDRLIVAVNDDASVARLKGPRRPINSLARRMQVLASLAAVDWVVAFGEETPDRLIESVLPDVLVKGGDYRPEEIAGGEAVIANGGEVKVLGFEDGVSTTAMIATILDRER</sequence>
<dbReference type="InterPro" id="IPR004821">
    <property type="entry name" value="Cyt_trans-like"/>
</dbReference>
<comment type="pathway">
    <text evidence="3">Bacterial outer membrane biogenesis; LPS core biosynthesis.</text>
</comment>
<feature type="domain" description="Carbohydrate kinase PfkB" evidence="13">
    <location>
        <begin position="12"/>
        <end position="302"/>
    </location>
</feature>
<dbReference type="HAMAP" id="MF_01603">
    <property type="entry name" value="HldE"/>
    <property type="match status" value="1"/>
</dbReference>
<dbReference type="RefSeq" id="WP_031384862.1">
    <property type="nucleotide sequence ID" value="NZ_BAABKI010000023.1"/>
</dbReference>
<evidence type="ECO:0000256" key="3">
    <source>
        <dbReference type="ARBA" id="ARBA00004713"/>
    </source>
</evidence>
<dbReference type="CDD" id="cd01172">
    <property type="entry name" value="RfaE_like"/>
    <property type="match status" value="1"/>
</dbReference>
<dbReference type="Gene3D" id="3.40.50.620">
    <property type="entry name" value="HUPs"/>
    <property type="match status" value="1"/>
</dbReference>
<evidence type="ECO:0000256" key="1">
    <source>
        <dbReference type="ARBA" id="ARBA00002319"/>
    </source>
</evidence>
<feature type="region of interest" description="Ribokinase" evidence="12">
    <location>
        <begin position="1"/>
        <end position="318"/>
    </location>
</feature>
<dbReference type="InterPro" id="IPR014729">
    <property type="entry name" value="Rossmann-like_a/b/a_fold"/>
</dbReference>
<dbReference type="EMBL" id="BAABKI010000023">
    <property type="protein sequence ID" value="GAA5176531.1"/>
    <property type="molecule type" value="Genomic_DNA"/>
</dbReference>